<reference evidence="1 2" key="1">
    <citation type="journal article" date="2024" name="Nat. Commun.">
        <title>Phylogenomics reveals the evolutionary origins of lichenization in chlorophyte algae.</title>
        <authorList>
            <person name="Puginier C."/>
            <person name="Libourel C."/>
            <person name="Otte J."/>
            <person name="Skaloud P."/>
            <person name="Haon M."/>
            <person name="Grisel S."/>
            <person name="Petersen M."/>
            <person name="Berrin J.G."/>
            <person name="Delaux P.M."/>
            <person name="Dal Grande F."/>
            <person name="Keller J."/>
        </authorList>
    </citation>
    <scope>NUCLEOTIDE SEQUENCE [LARGE SCALE GENOMIC DNA]</scope>
    <source>
        <strain evidence="1 2">SAG 2523</strain>
    </source>
</reference>
<evidence type="ECO:0000313" key="2">
    <source>
        <dbReference type="Proteomes" id="UP001485043"/>
    </source>
</evidence>
<sequence length="336" mass="37377">MSELETVIITWKHQLNSRSPHLLHWEHVYAKLHLTDPGWPSCFRASKHPQRPGSAALSTASLTLEQTLRALDLALARQTEVRAKPFLIGGVPALLTRIHGTYGSLAELAGCNRMLLQDMQEAAPDDLPAQELREYLWPWLTQLRLPAFSNLPDTPHSYLSALAARLKAFPKAVGDMPQEKAFIVAESRAAINLCLPQSKKQQGFQEQMISDVLKLSAAQVKVVMWSSAICLPTERLNQGRKLLRMTKSEKAREPKHQNRFTLQALLMRRPELLNHPEWASATITKVLPNALRAACRQSRAALTGKGWLRARGACSGLQQTLATTLQSCSVSIKPLA</sequence>
<gene>
    <name evidence="1" type="ORF">WJX84_003373</name>
</gene>
<protein>
    <submittedName>
        <fullName evidence="1">Uncharacterized protein</fullName>
    </submittedName>
</protein>
<comment type="caution">
    <text evidence="1">The sequence shown here is derived from an EMBL/GenBank/DDBJ whole genome shotgun (WGS) entry which is preliminary data.</text>
</comment>
<keyword evidence="2" id="KW-1185">Reference proteome</keyword>
<proteinExistence type="predicted"/>
<accession>A0AAW1TC56</accession>
<dbReference type="EMBL" id="JALJOV010000163">
    <property type="protein sequence ID" value="KAK9866424.1"/>
    <property type="molecule type" value="Genomic_DNA"/>
</dbReference>
<dbReference type="Proteomes" id="UP001485043">
    <property type="component" value="Unassembled WGS sequence"/>
</dbReference>
<name>A0AAW1TC56_9CHLO</name>
<dbReference type="AlphaFoldDB" id="A0AAW1TC56"/>
<organism evidence="1 2">
    <name type="scientific">Apatococcus fuscideae</name>
    <dbReference type="NCBI Taxonomy" id="2026836"/>
    <lineage>
        <taxon>Eukaryota</taxon>
        <taxon>Viridiplantae</taxon>
        <taxon>Chlorophyta</taxon>
        <taxon>core chlorophytes</taxon>
        <taxon>Trebouxiophyceae</taxon>
        <taxon>Chlorellales</taxon>
        <taxon>Chlorellaceae</taxon>
        <taxon>Apatococcus</taxon>
    </lineage>
</organism>
<evidence type="ECO:0000313" key="1">
    <source>
        <dbReference type="EMBL" id="KAK9866424.1"/>
    </source>
</evidence>